<gene>
    <name evidence="7" type="ORF">SAMN05660859_3459</name>
</gene>
<dbReference type="GO" id="GO:0016787">
    <property type="term" value="F:hydrolase activity"/>
    <property type="evidence" value="ECO:0007669"/>
    <property type="project" value="UniProtKB-KW"/>
</dbReference>
<dbReference type="PANTHER" id="PTHR42978">
    <property type="entry name" value="QUORUM-QUENCHING LACTONASE YTNP-RELATED-RELATED"/>
    <property type="match status" value="1"/>
</dbReference>
<organism evidence="7 8">
    <name type="scientific">Ancylobacter rudongensis</name>
    <dbReference type="NCBI Taxonomy" id="177413"/>
    <lineage>
        <taxon>Bacteria</taxon>
        <taxon>Pseudomonadati</taxon>
        <taxon>Pseudomonadota</taxon>
        <taxon>Alphaproteobacteria</taxon>
        <taxon>Hyphomicrobiales</taxon>
        <taxon>Xanthobacteraceae</taxon>
        <taxon>Ancylobacter</taxon>
    </lineage>
</organism>
<dbReference type="Proteomes" id="UP000198889">
    <property type="component" value="Unassembled WGS sequence"/>
</dbReference>
<keyword evidence="5" id="KW-0732">Signal</keyword>
<dbReference type="EMBL" id="FMTP01000005">
    <property type="protein sequence ID" value="SCW88143.1"/>
    <property type="molecule type" value="Genomic_DNA"/>
</dbReference>
<dbReference type="PROSITE" id="PS51318">
    <property type="entry name" value="TAT"/>
    <property type="match status" value="1"/>
</dbReference>
<evidence type="ECO:0000256" key="3">
    <source>
        <dbReference type="ARBA" id="ARBA00022801"/>
    </source>
</evidence>
<dbReference type="Pfam" id="PF00753">
    <property type="entry name" value="Lactamase_B"/>
    <property type="match status" value="1"/>
</dbReference>
<evidence type="ECO:0000259" key="6">
    <source>
        <dbReference type="SMART" id="SM00849"/>
    </source>
</evidence>
<comment type="similarity">
    <text evidence="1">Belongs to the metallo-beta-lactamase superfamily.</text>
</comment>
<evidence type="ECO:0000256" key="1">
    <source>
        <dbReference type="ARBA" id="ARBA00007749"/>
    </source>
</evidence>
<dbReference type="STRING" id="177413.SAMN05660859_3459"/>
<dbReference type="AlphaFoldDB" id="A0A1G4U390"/>
<dbReference type="CDD" id="cd07720">
    <property type="entry name" value="OPHC2-like_MBL-fold"/>
    <property type="match status" value="1"/>
</dbReference>
<keyword evidence="4" id="KW-0862">Zinc</keyword>
<evidence type="ECO:0000313" key="8">
    <source>
        <dbReference type="Proteomes" id="UP000198889"/>
    </source>
</evidence>
<evidence type="ECO:0000256" key="5">
    <source>
        <dbReference type="SAM" id="SignalP"/>
    </source>
</evidence>
<evidence type="ECO:0000313" key="7">
    <source>
        <dbReference type="EMBL" id="SCW88143.1"/>
    </source>
</evidence>
<dbReference type="PANTHER" id="PTHR42978:SF6">
    <property type="entry name" value="QUORUM-QUENCHING LACTONASE YTNP-RELATED"/>
    <property type="match status" value="1"/>
</dbReference>
<dbReference type="InterPro" id="IPR051013">
    <property type="entry name" value="MBL_superfamily_lactonases"/>
</dbReference>
<feature type="domain" description="Metallo-beta-lactamase" evidence="6">
    <location>
        <begin position="107"/>
        <end position="314"/>
    </location>
</feature>
<keyword evidence="3" id="KW-0378">Hydrolase</keyword>
<proteinExistence type="inferred from homology"/>
<dbReference type="InterPro" id="IPR006311">
    <property type="entry name" value="TAT_signal"/>
</dbReference>
<dbReference type="RefSeq" id="WP_091442072.1">
    <property type="nucleotide sequence ID" value="NZ_FMTP01000005.1"/>
</dbReference>
<dbReference type="SMART" id="SM00849">
    <property type="entry name" value="Lactamase_B"/>
    <property type="match status" value="1"/>
</dbReference>
<keyword evidence="8" id="KW-1185">Reference proteome</keyword>
<evidence type="ECO:0000256" key="4">
    <source>
        <dbReference type="ARBA" id="ARBA00022833"/>
    </source>
</evidence>
<dbReference type="GO" id="GO:0046872">
    <property type="term" value="F:metal ion binding"/>
    <property type="evidence" value="ECO:0007669"/>
    <property type="project" value="UniProtKB-KW"/>
</dbReference>
<keyword evidence="2" id="KW-0479">Metal-binding</keyword>
<feature type="chain" id="PRO_5011723477" evidence="5">
    <location>
        <begin position="43"/>
        <end position="341"/>
    </location>
</feature>
<dbReference type="InterPro" id="IPR036866">
    <property type="entry name" value="RibonucZ/Hydroxyglut_hydro"/>
</dbReference>
<dbReference type="SUPFAM" id="SSF56281">
    <property type="entry name" value="Metallo-hydrolase/oxidoreductase"/>
    <property type="match status" value="1"/>
</dbReference>
<dbReference type="Gene3D" id="3.60.15.10">
    <property type="entry name" value="Ribonuclease Z/Hydroxyacylglutathione hydrolase-like"/>
    <property type="match status" value="1"/>
</dbReference>
<feature type="signal peptide" evidence="5">
    <location>
        <begin position="1"/>
        <end position="42"/>
    </location>
</feature>
<protein>
    <submittedName>
        <fullName evidence="7">Glyoxylase, beta-lactamase superfamily II</fullName>
    </submittedName>
</protein>
<evidence type="ECO:0000256" key="2">
    <source>
        <dbReference type="ARBA" id="ARBA00022723"/>
    </source>
</evidence>
<name>A0A1G4U390_9HYPH</name>
<dbReference type="InterPro" id="IPR001279">
    <property type="entry name" value="Metallo-B-lactamas"/>
</dbReference>
<reference evidence="8" key="1">
    <citation type="submission" date="2016-10" db="EMBL/GenBank/DDBJ databases">
        <authorList>
            <person name="Varghese N."/>
            <person name="Submissions S."/>
        </authorList>
    </citation>
    <scope>NUCLEOTIDE SEQUENCE [LARGE SCALE GENOMIC DNA]</scope>
    <source>
        <strain evidence="8">CGMCC 1.1761</strain>
    </source>
</reference>
<sequence>MKTVLLPAGCGRRDLLSRRALLTAAAGLVAAPALLRSAPADAAAPELGPSTQTFQRVRLGAFEVTSLLDASAMIDGPWPIVGEDRPAGEVEALMQANLLPAKRFRPGFSPTLVNTGRELVLFDTGNGANGFVPPPAGGWLVKSLAAAGYTPEQVDVVVLTHAHPDHIGGLLSGGQPTFPKARYVIGATEFDFWKSDRPLAAPKESNEYGSAVMFRSHVLPLAERMSFLAADGEVVPGIRAVAAHGHTPGHLAFHVESEGKRLLVWGDCAHHEVASLARPDWHALFDQDKQAGAATRRRIYDMAATDRVAVAAYHTSFPSLGYVERRGEGYRWLPVTYQLAL</sequence>
<accession>A0A1G4U390</accession>